<dbReference type="AlphaFoldDB" id="A0A538U420"/>
<protein>
    <submittedName>
        <fullName evidence="1">Uncharacterized protein</fullName>
    </submittedName>
</protein>
<sequence length="122" mass="12994">MRRLGAAVIATLLLVGCDRSPRFKTAGVDSTATVPADSNAIYVQMAQDRWGDPDRGAEAADLAARVVLQSLRNQPSEGLADRARELIDSLTFGAETAGNKSFVVANFFARSNPGAGSYPYLF</sequence>
<proteinExistence type="predicted"/>
<dbReference type="Proteomes" id="UP000319836">
    <property type="component" value="Unassembled WGS sequence"/>
</dbReference>
<dbReference type="PROSITE" id="PS51257">
    <property type="entry name" value="PROKAR_LIPOPROTEIN"/>
    <property type="match status" value="1"/>
</dbReference>
<accession>A0A538U420</accession>
<reference evidence="1 2" key="1">
    <citation type="journal article" date="2019" name="Nat. Microbiol.">
        <title>Mediterranean grassland soil C-N compound turnover is dependent on rainfall and depth, and is mediated by genomically divergent microorganisms.</title>
        <authorList>
            <person name="Diamond S."/>
            <person name="Andeer P.F."/>
            <person name="Li Z."/>
            <person name="Crits-Christoph A."/>
            <person name="Burstein D."/>
            <person name="Anantharaman K."/>
            <person name="Lane K.R."/>
            <person name="Thomas B.C."/>
            <person name="Pan C."/>
            <person name="Northen T.R."/>
            <person name="Banfield J.F."/>
        </authorList>
    </citation>
    <scope>NUCLEOTIDE SEQUENCE [LARGE SCALE GENOMIC DNA]</scope>
    <source>
        <strain evidence="1">WS_10</strain>
    </source>
</reference>
<dbReference type="EMBL" id="VBPA01000189">
    <property type="protein sequence ID" value="TMQ70642.1"/>
    <property type="molecule type" value="Genomic_DNA"/>
</dbReference>
<comment type="caution">
    <text evidence="1">The sequence shown here is derived from an EMBL/GenBank/DDBJ whole genome shotgun (WGS) entry which is preliminary data.</text>
</comment>
<gene>
    <name evidence="1" type="ORF">E6K80_07850</name>
</gene>
<evidence type="ECO:0000313" key="2">
    <source>
        <dbReference type="Proteomes" id="UP000319836"/>
    </source>
</evidence>
<evidence type="ECO:0000313" key="1">
    <source>
        <dbReference type="EMBL" id="TMQ70642.1"/>
    </source>
</evidence>
<organism evidence="1 2">
    <name type="scientific">Eiseniibacteriota bacterium</name>
    <dbReference type="NCBI Taxonomy" id="2212470"/>
    <lineage>
        <taxon>Bacteria</taxon>
        <taxon>Candidatus Eiseniibacteriota</taxon>
    </lineage>
</organism>
<name>A0A538U420_UNCEI</name>